<gene>
    <name evidence="2" type="ORF">DNK49_17265</name>
</gene>
<organism evidence="2 3">
    <name type="scientific">Parazoarcus communis SWub3 = DSM 12120</name>
    <dbReference type="NCBI Taxonomy" id="1121029"/>
    <lineage>
        <taxon>Bacteria</taxon>
        <taxon>Pseudomonadati</taxon>
        <taxon>Pseudomonadota</taxon>
        <taxon>Betaproteobacteria</taxon>
        <taxon>Rhodocyclales</taxon>
        <taxon>Zoogloeaceae</taxon>
        <taxon>Parazoarcus</taxon>
    </lineage>
</organism>
<proteinExistence type="predicted"/>
<name>A0A323USM4_9RHOO</name>
<reference evidence="2 3" key="1">
    <citation type="submission" date="2018-06" db="EMBL/GenBank/DDBJ databases">
        <title>Azoarcus communis strain SWub3 genome.</title>
        <authorList>
            <person name="Zorraquino Salvo V."/>
            <person name="Toubiana D."/>
            <person name="Blumwald E."/>
        </authorList>
    </citation>
    <scope>NUCLEOTIDE SEQUENCE [LARGE SCALE GENOMIC DNA]</scope>
    <source>
        <strain evidence="2 3">SWub3</strain>
    </source>
</reference>
<evidence type="ECO:0000313" key="2">
    <source>
        <dbReference type="EMBL" id="PZA15301.1"/>
    </source>
</evidence>
<comment type="caution">
    <text evidence="2">The sequence shown here is derived from an EMBL/GenBank/DDBJ whole genome shotgun (WGS) entry which is preliminary data.</text>
</comment>
<feature type="domain" description="FecR protein" evidence="1">
    <location>
        <begin position="90"/>
        <end position="183"/>
    </location>
</feature>
<dbReference type="InterPro" id="IPR006860">
    <property type="entry name" value="FecR"/>
</dbReference>
<evidence type="ECO:0000313" key="3">
    <source>
        <dbReference type="Proteomes" id="UP000248259"/>
    </source>
</evidence>
<dbReference type="AlphaFoldDB" id="A0A323USM4"/>
<keyword evidence="3" id="KW-1185">Reference proteome</keyword>
<accession>A0A323USM4</accession>
<protein>
    <recommendedName>
        <fullName evidence="1">FecR protein domain-containing protein</fullName>
    </recommendedName>
</protein>
<dbReference type="EMBL" id="QKOE01000015">
    <property type="protein sequence ID" value="PZA15301.1"/>
    <property type="molecule type" value="Genomic_DNA"/>
</dbReference>
<dbReference type="Pfam" id="PF04773">
    <property type="entry name" value="FecR"/>
    <property type="match status" value="1"/>
</dbReference>
<evidence type="ECO:0000259" key="1">
    <source>
        <dbReference type="Pfam" id="PF04773"/>
    </source>
</evidence>
<dbReference type="Proteomes" id="UP000248259">
    <property type="component" value="Unassembled WGS sequence"/>
</dbReference>
<sequence length="320" mass="35740">MSDVRVFHPDPAILRRIPGPCARARGRSSWISVTHMLLRCFLTLVACLHLIPAFAQADVRVTFVDGQMKLLRGTQVLLAAPGVVVLDSDILETAPKAYALIEFPDGVRLALGDETRLMLRTLASGGKPAMREFAVLQGWVKIQSPAASVADFQLQGLRWSIQGRETSVIVRDDAMLFVEHGAVAVSVSDLKGRAGTPQRLNSGRFGVLDENRALVLQERPAEVFVTAMPRPFRDPLPRLLERFKGREVEPRPAGEVAYGDVAHWLQGPQPWRSGFVARFRPRLGDKAFRQQLADNVARHPEWDRILFPEKYRPRNPPARP</sequence>